<feature type="compositionally biased region" description="Polar residues" evidence="1">
    <location>
        <begin position="130"/>
        <end position="144"/>
    </location>
</feature>
<feature type="chain" id="PRO_5002707033" evidence="2">
    <location>
        <begin position="25"/>
        <end position="244"/>
    </location>
</feature>
<feature type="compositionally biased region" description="Acidic residues" evidence="1">
    <location>
        <begin position="158"/>
        <end position="170"/>
    </location>
</feature>
<dbReference type="Pfam" id="PF23503">
    <property type="entry name" value="Microp_apicomplexa_5"/>
    <property type="match status" value="2"/>
</dbReference>
<protein>
    <submittedName>
        <fullName evidence="4">SmORF</fullName>
    </submittedName>
</protein>
<reference evidence="5" key="3">
    <citation type="journal article" date="2021" name="Int. J. Parasitol.">
        <title>Comparative analysis of gene expression between Babesia bovis blood stages and kinetes allowed by improved genome annotation.</title>
        <authorList>
            <person name="Ueti M.W."/>
            <person name="Johnson W.C."/>
            <person name="Kappmeyer L.S."/>
            <person name="Herndon D.R."/>
            <person name="Mousel M.R."/>
            <person name="Reif K.E."/>
            <person name="Taus N.S."/>
            <person name="Ifeonu O.O."/>
            <person name="Silva J.C."/>
            <person name="Suarez C.E."/>
            <person name="Brayton K.A."/>
        </authorList>
    </citation>
    <scope>NUCLEOTIDE SEQUENCE [LARGE SCALE GENOMIC DNA]</scope>
</reference>
<comment type="caution">
    <text evidence="4">The sequence shown here is derived from an EMBL/GenBank/DDBJ whole genome shotgun (WGS) entry which is preliminary data.</text>
</comment>
<sequence>MVNLNTLPRICVVVVFGYSATVTSTEVAQEKPRKESLDSGFFHKNDKPSTELPEVEESPMCSVEWYLLPKPENRVCLLEKLPFDVAKDVPWDCDEPIEPSLEKRIRKFFSLRGLIFTSMSSYPGLDEINNVGQTTQGSLDGSFSSKEDEPSSKSQEVPEPENMDSQEETDTAGPPKFSVEWYLLPKPENRKHLRNELPFDLAVALPEDCNEPILPVVEKRIRKFFSLSGKNQRLLRVHSYCWIG</sequence>
<keyword evidence="2" id="KW-0732">Signal</keyword>
<feature type="domain" description="SmORF-like" evidence="3">
    <location>
        <begin position="133"/>
        <end position="193"/>
    </location>
</feature>
<dbReference type="InParanoid" id="A7AWP2"/>
<name>A7AWP2_BABBO</name>
<dbReference type="AlphaFoldDB" id="A7AWP2"/>
<evidence type="ECO:0000256" key="2">
    <source>
        <dbReference type="SAM" id="SignalP"/>
    </source>
</evidence>
<reference evidence="5" key="2">
    <citation type="journal article" date="2020" name="Data Brief">
        <title>Transcriptome dataset of Babesia bovis life stages within vertebrate and invertebrate hosts.</title>
        <authorList>
            <person name="Ueti M.W."/>
            <person name="Johnson W.C."/>
            <person name="Kappmeyer L.S."/>
            <person name="Herndon D.R."/>
            <person name="Mousel M.R."/>
            <person name="Reif K.E."/>
            <person name="Taus N.S."/>
            <person name="Ifeonu O.O."/>
            <person name="Silva J.C."/>
            <person name="Suarez C.E."/>
            <person name="Brayton K.A."/>
        </authorList>
    </citation>
    <scope>NUCLEOTIDE SEQUENCE [LARGE SCALE GENOMIC DNA]</scope>
</reference>
<keyword evidence="5" id="KW-1185">Reference proteome</keyword>
<evidence type="ECO:0000259" key="3">
    <source>
        <dbReference type="Pfam" id="PF23503"/>
    </source>
</evidence>
<reference evidence="4 5" key="1">
    <citation type="journal article" date="2007" name="PLoS Pathog.">
        <title>Genome sequence of Babesia bovis and comparative analysis of apicomplexan hemoprotozoa.</title>
        <authorList>
            <person name="Brayton K.A."/>
            <person name="Lau A.O.T."/>
            <person name="Herndon D.R."/>
            <person name="Hannick L."/>
            <person name="Kappmeyer L.S."/>
            <person name="Berens S.J."/>
            <person name="Bidwell S.L."/>
            <person name="Brown W.C."/>
            <person name="Crabtree J."/>
            <person name="Fadrosh D."/>
            <person name="Feldblum T."/>
            <person name="Forberger H.A."/>
            <person name="Haas B.J."/>
            <person name="Howell J.M."/>
            <person name="Khouri H."/>
            <person name="Koo H."/>
            <person name="Mann D.J."/>
            <person name="Norimine J."/>
            <person name="Paulsen I.T."/>
            <person name="Radune D."/>
            <person name="Ren Q."/>
            <person name="Smith R.K. Jr."/>
            <person name="Suarez C.E."/>
            <person name="White O."/>
            <person name="Wortman J.R."/>
            <person name="Knowles D.P. Jr."/>
            <person name="McElwain T.F."/>
            <person name="Nene V.M."/>
        </authorList>
    </citation>
    <scope>NUCLEOTIDE SEQUENCE [LARGE SCALE GENOMIC DNA]</scope>
    <source>
        <strain evidence="4">T2Bo</strain>
    </source>
</reference>
<dbReference type="Proteomes" id="UP000002173">
    <property type="component" value="Unassembled WGS sequence"/>
</dbReference>
<dbReference type="GeneID" id="5477254"/>
<organism evidence="4 5">
    <name type="scientific">Babesia bovis</name>
    <dbReference type="NCBI Taxonomy" id="5865"/>
    <lineage>
        <taxon>Eukaryota</taxon>
        <taxon>Sar</taxon>
        <taxon>Alveolata</taxon>
        <taxon>Apicomplexa</taxon>
        <taxon>Aconoidasida</taxon>
        <taxon>Piroplasmida</taxon>
        <taxon>Babesiidae</taxon>
        <taxon>Babesia</taxon>
    </lineage>
</organism>
<dbReference type="EMBL" id="AAXT01000005">
    <property type="protein sequence ID" value="EDO05470.1"/>
    <property type="molecule type" value="Genomic_DNA"/>
</dbReference>
<evidence type="ECO:0000313" key="5">
    <source>
        <dbReference type="Proteomes" id="UP000002173"/>
    </source>
</evidence>
<dbReference type="InterPro" id="IPR056315">
    <property type="entry name" value="SmORF-like_dom_apicomplexa"/>
</dbReference>
<accession>A7AWP2</accession>
<dbReference type="RefSeq" id="XP_001609038.1">
    <property type="nucleotide sequence ID" value="XM_001608988.1"/>
</dbReference>
<proteinExistence type="predicted"/>
<feature type="region of interest" description="Disordered" evidence="1">
    <location>
        <begin position="127"/>
        <end position="175"/>
    </location>
</feature>
<feature type="domain" description="SmORF-like" evidence="3">
    <location>
        <begin position="1"/>
        <end position="77"/>
    </location>
</feature>
<dbReference type="VEuPathDB" id="PiroplasmaDB:BBOV_I003880"/>
<evidence type="ECO:0000313" key="4">
    <source>
        <dbReference type="EMBL" id="EDO05470.1"/>
    </source>
</evidence>
<evidence type="ECO:0000256" key="1">
    <source>
        <dbReference type="SAM" id="MobiDB-lite"/>
    </source>
</evidence>
<feature type="signal peptide" evidence="2">
    <location>
        <begin position="1"/>
        <end position="24"/>
    </location>
</feature>
<gene>
    <name evidence="4" type="ORF">BBOV_I003880</name>
</gene>
<dbReference type="KEGG" id="bbo:BBOV_I003880"/>